<reference evidence="1 2" key="1">
    <citation type="journal article" date="2017" name="Mol. Plant">
        <title>The Genome of Medicinal Plant Macleaya cordata Provides New Insights into Benzylisoquinoline Alkaloids Metabolism.</title>
        <authorList>
            <person name="Liu X."/>
            <person name="Liu Y."/>
            <person name="Huang P."/>
            <person name="Ma Y."/>
            <person name="Qing Z."/>
            <person name="Tang Q."/>
            <person name="Cao H."/>
            <person name="Cheng P."/>
            <person name="Zheng Y."/>
            <person name="Yuan Z."/>
            <person name="Zhou Y."/>
            <person name="Liu J."/>
            <person name="Tang Z."/>
            <person name="Zhuo Y."/>
            <person name="Zhang Y."/>
            <person name="Yu L."/>
            <person name="Huang J."/>
            <person name="Yang P."/>
            <person name="Peng Q."/>
            <person name="Zhang J."/>
            <person name="Jiang W."/>
            <person name="Zhang Z."/>
            <person name="Lin K."/>
            <person name="Ro D.K."/>
            <person name="Chen X."/>
            <person name="Xiong X."/>
            <person name="Shang Y."/>
            <person name="Huang S."/>
            <person name="Zeng J."/>
        </authorList>
    </citation>
    <scope>NUCLEOTIDE SEQUENCE [LARGE SCALE GENOMIC DNA]</scope>
    <source>
        <strain evidence="2">cv. BLH2017</strain>
        <tissue evidence="1">Root</tissue>
    </source>
</reference>
<gene>
    <name evidence="1" type="ORF">BVC80_8705g10</name>
</gene>
<evidence type="ECO:0000313" key="2">
    <source>
        <dbReference type="Proteomes" id="UP000195402"/>
    </source>
</evidence>
<evidence type="ECO:0008006" key="3">
    <source>
        <dbReference type="Google" id="ProtNLM"/>
    </source>
</evidence>
<dbReference type="AlphaFoldDB" id="A0A200QDX8"/>
<name>A0A200QDX8_MACCD</name>
<dbReference type="EMBL" id="MVGT01002294">
    <property type="protein sequence ID" value="OVA08694.1"/>
    <property type="molecule type" value="Genomic_DNA"/>
</dbReference>
<comment type="caution">
    <text evidence="1">The sequence shown here is derived from an EMBL/GenBank/DDBJ whole genome shotgun (WGS) entry which is preliminary data.</text>
</comment>
<dbReference type="OrthoDB" id="1739838at2759"/>
<protein>
    <recommendedName>
        <fullName evidence="3">Reverse transcriptase zinc-binding domain</fullName>
    </recommendedName>
</protein>
<proteinExistence type="predicted"/>
<keyword evidence="2" id="KW-1185">Reference proteome</keyword>
<accession>A0A200QDX8</accession>
<dbReference type="Proteomes" id="UP000195402">
    <property type="component" value="Unassembled WGS sequence"/>
</dbReference>
<dbReference type="InParanoid" id="A0A200QDX8"/>
<organism evidence="1 2">
    <name type="scientific">Macleaya cordata</name>
    <name type="common">Five-seeded plume-poppy</name>
    <name type="synonym">Bocconia cordata</name>
    <dbReference type="NCBI Taxonomy" id="56857"/>
    <lineage>
        <taxon>Eukaryota</taxon>
        <taxon>Viridiplantae</taxon>
        <taxon>Streptophyta</taxon>
        <taxon>Embryophyta</taxon>
        <taxon>Tracheophyta</taxon>
        <taxon>Spermatophyta</taxon>
        <taxon>Magnoliopsida</taxon>
        <taxon>Ranunculales</taxon>
        <taxon>Papaveraceae</taxon>
        <taxon>Papaveroideae</taxon>
        <taxon>Macleaya</taxon>
    </lineage>
</organism>
<sequence length="107" mass="12488">MTSGIMTKDSEWATFIRARFFPNNSMIAYYRSSSIWPCLKHNWSIIALHSSWLIGDGKYINFWNDRWCHSIDGSITDLLRLDQNTRLLLKAKLPTSSQMTLRVFQAT</sequence>
<evidence type="ECO:0000313" key="1">
    <source>
        <dbReference type="EMBL" id="OVA08694.1"/>
    </source>
</evidence>